<comment type="similarity">
    <text evidence="1">Belongs to the short-chain dehydrogenases/reductases (SDR) family.</text>
</comment>
<gene>
    <name evidence="5" type="ordered locus">Bsph_0877</name>
</gene>
<dbReference type="Pfam" id="PF13561">
    <property type="entry name" value="adh_short_C2"/>
    <property type="match status" value="1"/>
</dbReference>
<evidence type="ECO:0000259" key="4">
    <source>
        <dbReference type="SMART" id="SM00822"/>
    </source>
</evidence>
<dbReference type="InterPro" id="IPR057326">
    <property type="entry name" value="KR_dom"/>
</dbReference>
<dbReference type="EnsemblBacteria" id="ACA38493">
    <property type="protein sequence ID" value="ACA38493"/>
    <property type="gene ID" value="Bsph_0877"/>
</dbReference>
<dbReference type="SMART" id="SM00822">
    <property type="entry name" value="PKS_KR"/>
    <property type="match status" value="1"/>
</dbReference>
<dbReference type="InterPro" id="IPR036291">
    <property type="entry name" value="NAD(P)-bd_dom_sf"/>
</dbReference>
<dbReference type="PRINTS" id="PR00081">
    <property type="entry name" value="GDHRDH"/>
</dbReference>
<dbReference type="PRINTS" id="PR00080">
    <property type="entry name" value="SDRFAMILY"/>
</dbReference>
<dbReference type="FunFam" id="3.40.50.720:FF:000084">
    <property type="entry name" value="Short-chain dehydrogenase reductase"/>
    <property type="match status" value="1"/>
</dbReference>
<dbReference type="HOGENOM" id="CLU_010194_1_0_9"/>
<dbReference type="PROSITE" id="PS00061">
    <property type="entry name" value="ADH_SHORT"/>
    <property type="match status" value="1"/>
</dbReference>
<evidence type="ECO:0000313" key="6">
    <source>
        <dbReference type="Proteomes" id="UP000002164"/>
    </source>
</evidence>
<dbReference type="PANTHER" id="PTHR24321">
    <property type="entry name" value="DEHYDROGENASES, SHORT CHAIN"/>
    <property type="match status" value="1"/>
</dbReference>
<protein>
    <submittedName>
        <fullName evidence="5">Short-chain dehydrogenase/reductase SDR</fullName>
    </submittedName>
</protein>
<feature type="domain" description="Ketoreductase" evidence="4">
    <location>
        <begin position="9"/>
        <end position="225"/>
    </location>
</feature>
<dbReference type="AlphaFoldDB" id="B1HZ93"/>
<evidence type="ECO:0000256" key="3">
    <source>
        <dbReference type="ARBA" id="ARBA00023027"/>
    </source>
</evidence>
<dbReference type="InterPro" id="IPR020904">
    <property type="entry name" value="Sc_DH/Rdtase_CS"/>
</dbReference>
<dbReference type="Proteomes" id="UP000002164">
    <property type="component" value="Chromosome"/>
</dbReference>
<dbReference type="SUPFAM" id="SSF51735">
    <property type="entry name" value="NAD(P)-binding Rossmann-fold domains"/>
    <property type="match status" value="1"/>
</dbReference>
<evidence type="ECO:0000256" key="2">
    <source>
        <dbReference type="ARBA" id="ARBA00023002"/>
    </source>
</evidence>
<evidence type="ECO:0000313" key="5">
    <source>
        <dbReference type="EMBL" id="ACA38493.1"/>
    </source>
</evidence>
<dbReference type="GO" id="GO:0008206">
    <property type="term" value="P:bile acid metabolic process"/>
    <property type="evidence" value="ECO:0007669"/>
    <property type="project" value="UniProtKB-ARBA"/>
</dbReference>
<reference evidence="5 6" key="1">
    <citation type="journal article" date="2008" name="J. Bacteriol.">
        <title>Complete genome sequence of the mosquitocidal bacterium Bacillus sphaericus C3-41 and comparison with those of closely related Bacillus species.</title>
        <authorList>
            <person name="Hu X."/>
            <person name="Fan W."/>
            <person name="Han B."/>
            <person name="Liu H."/>
            <person name="Zheng D."/>
            <person name="Li Q."/>
            <person name="Dong W."/>
            <person name="Yan J."/>
            <person name="Gao M."/>
            <person name="Berry C."/>
            <person name="Yuan Z."/>
        </authorList>
    </citation>
    <scope>NUCLEOTIDE SEQUENCE [LARGE SCALE GENOMIC DNA]</scope>
    <source>
        <strain evidence="5 6">C3-41</strain>
    </source>
</reference>
<sequence>MLEMRLENKVAVITGGGTGIGKETALLFAKEGAKIVITDINEQSGNETVSCIQAIGGEALFVRHDVSNEDDWKKVADITIHTFKKIDILFNNAGIYIIKPLAEIELSDWNRLMAINVTGVFLGMKHIMPLMAKQNNGSVINASSIAGLTGAAGHVLYGASKGAVRIMTKDAAMEYAPFGVRVNSIHPGYIDTGMADYASATTGSSKDELGKNLFPLGRLGSVKEVAQTVLFLASDESSFSTGAEFVIDGGATAK</sequence>
<dbReference type="EMBL" id="CP000817">
    <property type="protein sequence ID" value="ACA38493.1"/>
    <property type="molecule type" value="Genomic_DNA"/>
</dbReference>
<accession>B1HZ93</accession>
<evidence type="ECO:0000256" key="1">
    <source>
        <dbReference type="ARBA" id="ARBA00006484"/>
    </source>
</evidence>
<keyword evidence="2" id="KW-0560">Oxidoreductase</keyword>
<name>B1HZ93_LYSSC</name>
<dbReference type="KEGG" id="lsp:Bsph_0877"/>
<organism evidence="5 6">
    <name type="scientific">Lysinibacillus sphaericus (strain C3-41)</name>
    <dbReference type="NCBI Taxonomy" id="444177"/>
    <lineage>
        <taxon>Bacteria</taxon>
        <taxon>Bacillati</taxon>
        <taxon>Bacillota</taxon>
        <taxon>Bacilli</taxon>
        <taxon>Bacillales</taxon>
        <taxon>Bacillaceae</taxon>
        <taxon>Lysinibacillus</taxon>
    </lineage>
</organism>
<dbReference type="GO" id="GO:0016491">
    <property type="term" value="F:oxidoreductase activity"/>
    <property type="evidence" value="ECO:0007669"/>
    <property type="project" value="UniProtKB-KW"/>
</dbReference>
<proteinExistence type="inferred from homology"/>
<dbReference type="InterPro" id="IPR002347">
    <property type="entry name" value="SDR_fam"/>
</dbReference>
<dbReference type="Gene3D" id="3.40.50.720">
    <property type="entry name" value="NAD(P)-binding Rossmann-like Domain"/>
    <property type="match status" value="1"/>
</dbReference>
<dbReference type="NCBIfam" id="NF005559">
    <property type="entry name" value="PRK07231.1"/>
    <property type="match status" value="1"/>
</dbReference>
<dbReference type="PANTHER" id="PTHR24321:SF8">
    <property type="entry name" value="ESTRADIOL 17-BETA-DEHYDROGENASE 8-RELATED"/>
    <property type="match status" value="1"/>
</dbReference>
<keyword evidence="3" id="KW-0520">NAD</keyword>